<organism evidence="1">
    <name type="scientific">marine sediment metagenome</name>
    <dbReference type="NCBI Taxonomy" id="412755"/>
    <lineage>
        <taxon>unclassified sequences</taxon>
        <taxon>metagenomes</taxon>
        <taxon>ecological metagenomes</taxon>
    </lineage>
</organism>
<evidence type="ECO:0000313" key="1">
    <source>
        <dbReference type="EMBL" id="GAG48201.1"/>
    </source>
</evidence>
<evidence type="ECO:0008006" key="2">
    <source>
        <dbReference type="Google" id="ProtNLM"/>
    </source>
</evidence>
<dbReference type="InterPro" id="IPR032466">
    <property type="entry name" value="Metal_Hydrolase"/>
</dbReference>
<accession>X0ZIP5</accession>
<dbReference type="Gene3D" id="3.20.20.140">
    <property type="entry name" value="Metal-dependent hydrolases"/>
    <property type="match status" value="1"/>
</dbReference>
<gene>
    <name evidence="1" type="ORF">S01H1_85194</name>
</gene>
<proteinExistence type="predicted"/>
<sequence length="102" mass="11568">AINPEMLARLDEFRDPQAAVDYLKNEGVRYAVVLPECAPAVTGYLSTQDVIDYCRNQDMLIPFAGLDPNTDPEPAKKLEMYVREHGVKGVKLLPSFQYFYIN</sequence>
<reference evidence="1" key="1">
    <citation type="journal article" date="2014" name="Front. Microbiol.">
        <title>High frequency of phylogenetically diverse reductive dehalogenase-homologous genes in deep subseafloor sedimentary metagenomes.</title>
        <authorList>
            <person name="Kawai M."/>
            <person name="Futagami T."/>
            <person name="Toyoda A."/>
            <person name="Takaki Y."/>
            <person name="Nishi S."/>
            <person name="Hori S."/>
            <person name="Arai W."/>
            <person name="Tsubouchi T."/>
            <person name="Morono Y."/>
            <person name="Uchiyama I."/>
            <person name="Ito T."/>
            <person name="Fujiyama A."/>
            <person name="Inagaki F."/>
            <person name="Takami H."/>
        </authorList>
    </citation>
    <scope>NUCLEOTIDE SEQUENCE</scope>
    <source>
        <strain evidence="1">Expedition CK06-06</strain>
    </source>
</reference>
<dbReference type="SUPFAM" id="SSF51556">
    <property type="entry name" value="Metallo-dependent hydrolases"/>
    <property type="match status" value="1"/>
</dbReference>
<feature type="non-terminal residue" evidence="1">
    <location>
        <position position="1"/>
    </location>
</feature>
<feature type="non-terminal residue" evidence="1">
    <location>
        <position position="102"/>
    </location>
</feature>
<protein>
    <recommendedName>
        <fullName evidence="2">Amidohydrolase-related domain-containing protein</fullName>
    </recommendedName>
</protein>
<comment type="caution">
    <text evidence="1">The sequence shown here is derived from an EMBL/GenBank/DDBJ whole genome shotgun (WGS) entry which is preliminary data.</text>
</comment>
<dbReference type="AlphaFoldDB" id="X0ZIP5"/>
<dbReference type="EMBL" id="BARS01058411">
    <property type="protein sequence ID" value="GAG48201.1"/>
    <property type="molecule type" value="Genomic_DNA"/>
</dbReference>
<name>X0ZIP5_9ZZZZ</name>